<reference evidence="3 4" key="1">
    <citation type="submission" date="2016-10" db="EMBL/GenBank/DDBJ databases">
        <authorList>
            <person name="de Groot N.N."/>
        </authorList>
    </citation>
    <scope>NUCLEOTIDE SEQUENCE [LARGE SCALE GENOMIC DNA]</scope>
    <source>
        <strain evidence="3 4">DSM 6059</strain>
    </source>
</reference>
<dbReference type="EMBL" id="FOLO01000005">
    <property type="protein sequence ID" value="SFC12415.1"/>
    <property type="molecule type" value="Genomic_DNA"/>
</dbReference>
<dbReference type="OrthoDB" id="9764000at2"/>
<dbReference type="RefSeq" id="WP_091980706.1">
    <property type="nucleotide sequence ID" value="NZ_FOLO01000005.1"/>
</dbReference>
<proteinExistence type="predicted"/>
<dbReference type="Pfam" id="PF18945">
    <property type="entry name" value="VipB_2"/>
    <property type="match status" value="1"/>
</dbReference>
<dbReference type="PANTHER" id="PTHR35565">
    <property type="entry name" value="CYTOPLASMIC PROTEIN-RELATED"/>
    <property type="match status" value="1"/>
</dbReference>
<dbReference type="InterPro" id="IPR044032">
    <property type="entry name" value="TssC1_C"/>
</dbReference>
<organism evidence="3 4">
    <name type="scientific">Pseudoalteromonas denitrificans DSM 6059</name>
    <dbReference type="NCBI Taxonomy" id="1123010"/>
    <lineage>
        <taxon>Bacteria</taxon>
        <taxon>Pseudomonadati</taxon>
        <taxon>Pseudomonadota</taxon>
        <taxon>Gammaproteobacteria</taxon>
        <taxon>Alteromonadales</taxon>
        <taxon>Pseudoalteromonadaceae</taxon>
        <taxon>Pseudoalteromonas</taxon>
    </lineage>
</organism>
<accession>A0A1I1GLT2</accession>
<dbReference type="Pfam" id="PF05943">
    <property type="entry name" value="VipB"/>
    <property type="match status" value="1"/>
</dbReference>
<dbReference type="InterPro" id="IPR010269">
    <property type="entry name" value="T6SS_TssC-like"/>
</dbReference>
<dbReference type="InterPro" id="IPR044031">
    <property type="entry name" value="TssC1_N"/>
</dbReference>
<dbReference type="Proteomes" id="UP000198862">
    <property type="component" value="Unassembled WGS sequence"/>
</dbReference>
<keyword evidence="4" id="KW-1185">Reference proteome</keyword>
<gene>
    <name evidence="3" type="ORF">SAMN02745724_00947</name>
</gene>
<dbReference type="AlphaFoldDB" id="A0A1I1GLT2"/>
<dbReference type="NCBIfam" id="TIGR03355">
    <property type="entry name" value="VI_chp_2"/>
    <property type="match status" value="1"/>
</dbReference>
<evidence type="ECO:0000259" key="1">
    <source>
        <dbReference type="Pfam" id="PF05943"/>
    </source>
</evidence>
<sequence length="492" mass="53692">MSTEQEQGAAAQGEAQEVSFLDRAIAATTQTAPDATKELVSVLMEQATAGTISWDKNLTKTIENAISSIDEKLSKQLSAVMQQDKFKKLEGSWRGLNKLVRESEVGTDLKIKVADFNRDDVLEQFEDAPAIDRSPLFNTLYQSEYGTAGGEPYGLLLGDYQFDASDESVSLLRYMGETAAACHAPFVAAASANMFELDSYEVFNEGKPVAPAFDSPAYASWNSFRESDDARYVTLTLPQTIARLPYGKKGGATKSFDYEELALDAEGNPRPTGNDQIVWSNAAFDMGLKMTQAYTASGWCTSIRGLENGGKVEALPNLTFKSDAGDIQQQCPTEVNLTDEREKELSDLGFLPLVHYKNSDYAVFIGGQTTQKPKTYVDPDATANAAISARLPFIMASSRIAHYLKIMGRDKLGSNLEATDVERDLNTWISQFTNPGAIGNEQRAKTPLAESSIQVVEQPGKPGSYSAIAHLKPWLQMESLTTSVRMVAKIPG</sequence>
<protein>
    <submittedName>
        <fullName evidence="3">Type VI secretion system protein ImpC</fullName>
    </submittedName>
</protein>
<dbReference type="PANTHER" id="PTHR35565:SF3">
    <property type="entry name" value="TYPE VI SECRETION SYSTEM SHEATH PROTEIN TSSC1"/>
    <property type="match status" value="1"/>
</dbReference>
<dbReference type="STRING" id="1123010.SAMN02745724_00947"/>
<evidence type="ECO:0000259" key="2">
    <source>
        <dbReference type="Pfam" id="PF18945"/>
    </source>
</evidence>
<evidence type="ECO:0000313" key="4">
    <source>
        <dbReference type="Proteomes" id="UP000198862"/>
    </source>
</evidence>
<feature type="domain" description="TssC1 N-terminal" evidence="1">
    <location>
        <begin position="64"/>
        <end position="371"/>
    </location>
</feature>
<feature type="domain" description="TssC1 C-terminal" evidence="2">
    <location>
        <begin position="381"/>
        <end position="490"/>
    </location>
</feature>
<evidence type="ECO:0000313" key="3">
    <source>
        <dbReference type="EMBL" id="SFC12415.1"/>
    </source>
</evidence>
<name>A0A1I1GLT2_9GAMM</name>